<reference evidence="1" key="1">
    <citation type="submission" date="2020-03" db="EMBL/GenBank/DDBJ databases">
        <title>The deep terrestrial virosphere.</title>
        <authorList>
            <person name="Holmfeldt K."/>
            <person name="Nilsson E."/>
            <person name="Simone D."/>
            <person name="Lopez-Fernandez M."/>
            <person name="Wu X."/>
            <person name="de Brujin I."/>
            <person name="Lundin D."/>
            <person name="Andersson A."/>
            <person name="Bertilsson S."/>
            <person name="Dopson M."/>
        </authorList>
    </citation>
    <scope>NUCLEOTIDE SEQUENCE</scope>
    <source>
        <strain evidence="1">MM415B03383</strain>
    </source>
</reference>
<name>A0A6M3LE86_9ZZZZ</name>
<evidence type="ECO:0008006" key="2">
    <source>
        <dbReference type="Google" id="ProtNLM"/>
    </source>
</evidence>
<proteinExistence type="predicted"/>
<accession>A0A6M3LE86</accession>
<dbReference type="EMBL" id="MT142982">
    <property type="protein sequence ID" value="QJA91368.1"/>
    <property type="molecule type" value="Genomic_DNA"/>
</dbReference>
<organism evidence="1">
    <name type="scientific">viral metagenome</name>
    <dbReference type="NCBI Taxonomy" id="1070528"/>
    <lineage>
        <taxon>unclassified sequences</taxon>
        <taxon>metagenomes</taxon>
        <taxon>organismal metagenomes</taxon>
    </lineage>
</organism>
<dbReference type="AlphaFoldDB" id="A0A6M3LE86"/>
<evidence type="ECO:0000313" key="1">
    <source>
        <dbReference type="EMBL" id="QJA91368.1"/>
    </source>
</evidence>
<gene>
    <name evidence="1" type="ORF">MM415B03383_0009</name>
</gene>
<sequence length="151" mass="17288">MDYIAARVGDIDTVNAVMRQAPLPRLWETQEKPTAFLYDDDETTVEQRNNIRRAQFTMYLYIKVRSENGRQTISDQLDILQADAYQKLIWDCGASLKALGVRIQENQSPVAAKYFDDEYMGAIMLLYSVTYHTNAKSLYTTAYGVNSNLNP</sequence>
<protein>
    <recommendedName>
        <fullName evidence="2">Tail protein</fullName>
    </recommendedName>
</protein>